<protein>
    <submittedName>
        <fullName evidence="1">Membrane dipeptidase (Peptidase family m19) domain-containing protein</fullName>
    </submittedName>
</protein>
<comment type="caution">
    <text evidence="1">The sequence shown here is derived from an EMBL/GenBank/DDBJ whole genome shotgun (WGS) entry which is preliminary data.</text>
</comment>
<proteinExistence type="predicted"/>
<dbReference type="Proteomes" id="UP001201812">
    <property type="component" value="Unassembled WGS sequence"/>
</dbReference>
<sequence length="81" mass="9022">MEIMADNIDHICQLAGNVNHVGVGSDLDGAFGREQCPFDLETIADIQKVFGILKRRGYGNADLEKNASQKWLNFMRDALPE</sequence>
<dbReference type="Gene3D" id="3.20.20.140">
    <property type="entry name" value="Metal-dependent hydrolases"/>
    <property type="match status" value="1"/>
</dbReference>
<dbReference type="GO" id="GO:0070573">
    <property type="term" value="F:metallodipeptidase activity"/>
    <property type="evidence" value="ECO:0007669"/>
    <property type="project" value="InterPro"/>
</dbReference>
<dbReference type="EMBL" id="JAKKPZ010000678">
    <property type="protein sequence ID" value="KAI1693086.1"/>
    <property type="molecule type" value="Genomic_DNA"/>
</dbReference>
<evidence type="ECO:0000313" key="1">
    <source>
        <dbReference type="EMBL" id="KAI1693086.1"/>
    </source>
</evidence>
<accession>A0AAD4MGL5</accession>
<dbReference type="Pfam" id="PF01244">
    <property type="entry name" value="Peptidase_M19"/>
    <property type="match status" value="1"/>
</dbReference>
<keyword evidence="2" id="KW-1185">Reference proteome</keyword>
<gene>
    <name evidence="1" type="ORF">DdX_20846</name>
</gene>
<dbReference type="GO" id="GO:0006508">
    <property type="term" value="P:proteolysis"/>
    <property type="evidence" value="ECO:0007669"/>
    <property type="project" value="InterPro"/>
</dbReference>
<dbReference type="SUPFAM" id="SSF51556">
    <property type="entry name" value="Metallo-dependent hydrolases"/>
    <property type="match status" value="1"/>
</dbReference>
<dbReference type="AlphaFoldDB" id="A0AAD4MGL5"/>
<dbReference type="InterPro" id="IPR032466">
    <property type="entry name" value="Metal_Hydrolase"/>
</dbReference>
<evidence type="ECO:0000313" key="2">
    <source>
        <dbReference type="Proteomes" id="UP001201812"/>
    </source>
</evidence>
<name>A0AAD4MGL5_9BILA</name>
<reference evidence="1" key="1">
    <citation type="submission" date="2022-01" db="EMBL/GenBank/DDBJ databases">
        <title>Genome Sequence Resource for Two Populations of Ditylenchus destructor, the Migratory Endoparasitic Phytonematode.</title>
        <authorList>
            <person name="Zhang H."/>
            <person name="Lin R."/>
            <person name="Xie B."/>
        </authorList>
    </citation>
    <scope>NUCLEOTIDE SEQUENCE</scope>
    <source>
        <strain evidence="1">BazhouSP</strain>
    </source>
</reference>
<dbReference type="InterPro" id="IPR008257">
    <property type="entry name" value="Pept_M19"/>
</dbReference>
<organism evidence="1 2">
    <name type="scientific">Ditylenchus destructor</name>
    <dbReference type="NCBI Taxonomy" id="166010"/>
    <lineage>
        <taxon>Eukaryota</taxon>
        <taxon>Metazoa</taxon>
        <taxon>Ecdysozoa</taxon>
        <taxon>Nematoda</taxon>
        <taxon>Chromadorea</taxon>
        <taxon>Rhabditida</taxon>
        <taxon>Tylenchina</taxon>
        <taxon>Tylenchomorpha</taxon>
        <taxon>Sphaerularioidea</taxon>
        <taxon>Anguinidae</taxon>
        <taxon>Anguininae</taxon>
        <taxon>Ditylenchus</taxon>
    </lineage>
</organism>